<sequence>MIAVSQLLHGQEDGFALWSLTKTMMDESNFTNQMSFTKAGDHVKMIYRLVR</sequence>
<dbReference type="EMBL" id="AWVA01000102">
    <property type="protein sequence ID" value="ERJ74414.1"/>
    <property type="molecule type" value="Genomic_DNA"/>
</dbReference>
<name>U2KB68_9STRE</name>
<dbReference type="Proteomes" id="UP000016617">
    <property type="component" value="Unassembled WGS sequence"/>
</dbReference>
<evidence type="ECO:0000313" key="2">
    <source>
        <dbReference type="Proteomes" id="UP000016617"/>
    </source>
</evidence>
<dbReference type="AlphaFoldDB" id="U2KB68"/>
<accession>U2KB68</accession>
<dbReference type="PATRIC" id="fig|1227275.3.peg.1514"/>
<comment type="caution">
    <text evidence="1">The sequence shown here is derived from an EMBL/GenBank/DDBJ whole genome shotgun (WGS) entry which is preliminary data.</text>
</comment>
<proteinExistence type="predicted"/>
<protein>
    <submittedName>
        <fullName evidence="1">Uncharacterized protein</fullName>
    </submittedName>
</protein>
<evidence type="ECO:0000313" key="1">
    <source>
        <dbReference type="EMBL" id="ERJ74414.1"/>
    </source>
</evidence>
<gene>
    <name evidence="1" type="ORF">HMPREF1557_01698</name>
</gene>
<reference evidence="1 2" key="1">
    <citation type="submission" date="2013-06" db="EMBL/GenBank/DDBJ databases">
        <authorList>
            <person name="Weinstock G."/>
            <person name="Sodergren E."/>
            <person name="Lobos E.A."/>
            <person name="Fulton L."/>
            <person name="Fulton R."/>
            <person name="Courtney L."/>
            <person name="Fronick C."/>
            <person name="O'Laughlin M."/>
            <person name="Godfrey J."/>
            <person name="Wilson R.M."/>
            <person name="Miner T."/>
            <person name="Farmer C."/>
            <person name="Delehaunty K."/>
            <person name="Cordes M."/>
            <person name="Minx P."/>
            <person name="Tomlinson C."/>
            <person name="Chen J."/>
            <person name="Wollam A."/>
            <person name="Pepin K.H."/>
            <person name="Bhonagiri V."/>
            <person name="Zhang X."/>
            <person name="Warren W."/>
            <person name="Mitreva M."/>
            <person name="Mardis E.R."/>
            <person name="Wilson R.K."/>
        </authorList>
    </citation>
    <scope>NUCLEOTIDE SEQUENCE [LARGE SCALE GENOMIC DNA]</scope>
    <source>
        <strain evidence="1 2">W1703</strain>
    </source>
</reference>
<dbReference type="HOGENOM" id="CLU_3104545_0_0_9"/>
<organism evidence="1 2">
    <name type="scientific">Streptococcus sobrinus W1703</name>
    <dbReference type="NCBI Taxonomy" id="1227275"/>
    <lineage>
        <taxon>Bacteria</taxon>
        <taxon>Bacillati</taxon>
        <taxon>Bacillota</taxon>
        <taxon>Bacilli</taxon>
        <taxon>Lactobacillales</taxon>
        <taxon>Streptococcaceae</taxon>
        <taxon>Streptococcus</taxon>
    </lineage>
</organism>